<evidence type="ECO:0000256" key="6">
    <source>
        <dbReference type="ARBA" id="ARBA00013185"/>
    </source>
</evidence>
<evidence type="ECO:0000256" key="11">
    <source>
        <dbReference type="PIRNR" id="PIRNR005096"/>
    </source>
</evidence>
<sequence>MFTEDLQLFTLTNTAGTSLEILNLGATIFSLKIKDAEGNLINVVVGPKNKEDYVTEEYRQKNMCFGASIGRYAGRISEGEFILDGKALKLFQKNGVHLHGGKKGLQHKVWDMISQTKGANPSIRLSCSSKDGEEGYPGNLNVEVFYKLTEENELKIEYTAKSDKQTIINLTNHTYFNLNGEGSVKDHKLQINAPKILEVDSKLRPTGTLRDLISEEKDFLVSKRIKNINVDDTYVLNQHNNIAARIYSSKSKIEMILKTNQPAVVTFIPVQLPDHWEYNTKISKKFPSFCLEAQNFPDAPNHSNFPSSILNAGETYLNKISYKFNLVKD</sequence>
<dbReference type="PANTHER" id="PTHR10091">
    <property type="entry name" value="ALDOSE-1-EPIMERASE"/>
    <property type="match status" value="1"/>
</dbReference>
<evidence type="ECO:0000256" key="2">
    <source>
        <dbReference type="ARBA" id="ARBA00001913"/>
    </source>
</evidence>
<feature type="binding site" evidence="13">
    <location>
        <position position="231"/>
    </location>
    <ligand>
        <name>beta-D-galactose</name>
        <dbReference type="ChEBI" id="CHEBI:27667"/>
    </ligand>
</feature>
<evidence type="ECO:0000256" key="12">
    <source>
        <dbReference type="PIRSR" id="PIRSR005096-1"/>
    </source>
</evidence>
<dbReference type="InterPro" id="IPR015443">
    <property type="entry name" value="Aldose_1-epimerase"/>
</dbReference>
<evidence type="ECO:0000256" key="10">
    <source>
        <dbReference type="ARBA" id="ARBA00023277"/>
    </source>
</evidence>
<dbReference type="GO" id="GO:0030246">
    <property type="term" value="F:carbohydrate binding"/>
    <property type="evidence" value="ECO:0007669"/>
    <property type="project" value="InterPro"/>
</dbReference>
<dbReference type="CDD" id="cd09019">
    <property type="entry name" value="galactose_mutarotase_like"/>
    <property type="match status" value="1"/>
</dbReference>
<evidence type="ECO:0000256" key="7">
    <source>
        <dbReference type="ARBA" id="ARBA00014165"/>
    </source>
</evidence>
<comment type="similarity">
    <text evidence="4 11">Belongs to the aldose epimerase family.</text>
</comment>
<evidence type="ECO:0000256" key="9">
    <source>
        <dbReference type="ARBA" id="ARBA00023235"/>
    </source>
</evidence>
<protein>
    <recommendedName>
        <fullName evidence="7 11">Aldose 1-epimerase</fullName>
        <ecNumber evidence="6 11">5.1.3.3</ecNumber>
    </recommendedName>
</protein>
<dbReference type="PANTHER" id="PTHR10091:SF0">
    <property type="entry name" value="GALACTOSE MUTAROTASE"/>
    <property type="match status" value="1"/>
</dbReference>
<name>A0A5C6ZWY0_9FLAO</name>
<reference evidence="15 16" key="1">
    <citation type="submission" date="2019-08" db="EMBL/GenBank/DDBJ databases">
        <title>Genome sequence of Gillisia hiemivivida IC154 (type strain).</title>
        <authorList>
            <person name="Bowman J.P."/>
        </authorList>
    </citation>
    <scope>NUCLEOTIDE SEQUENCE [LARGE SCALE GENOMIC DNA]</scope>
    <source>
        <strain evidence="15 16">IC154</strain>
    </source>
</reference>
<dbReference type="SUPFAM" id="SSF74650">
    <property type="entry name" value="Galactose mutarotase-like"/>
    <property type="match status" value="1"/>
</dbReference>
<evidence type="ECO:0000256" key="8">
    <source>
        <dbReference type="ARBA" id="ARBA00022837"/>
    </source>
</evidence>
<keyword evidence="9 11" id="KW-0413">Isomerase</keyword>
<dbReference type="PROSITE" id="PS00545">
    <property type="entry name" value="ALDOSE_1_EPIMERASE"/>
    <property type="match status" value="1"/>
</dbReference>
<evidence type="ECO:0000256" key="13">
    <source>
        <dbReference type="PIRSR" id="PIRSR005096-2"/>
    </source>
</evidence>
<dbReference type="GO" id="GO:0006006">
    <property type="term" value="P:glucose metabolic process"/>
    <property type="evidence" value="ECO:0007669"/>
    <property type="project" value="TreeGrafter"/>
</dbReference>
<dbReference type="Pfam" id="PF01263">
    <property type="entry name" value="Aldose_epim"/>
    <property type="match status" value="1"/>
</dbReference>
<dbReference type="Proteomes" id="UP000321367">
    <property type="component" value="Unassembled WGS sequence"/>
</dbReference>
<dbReference type="EMBL" id="VORY01000004">
    <property type="protein sequence ID" value="TXD94533.1"/>
    <property type="molecule type" value="Genomic_DNA"/>
</dbReference>
<dbReference type="OrthoDB" id="9779408at2"/>
<evidence type="ECO:0000256" key="4">
    <source>
        <dbReference type="ARBA" id="ARBA00006206"/>
    </source>
</evidence>
<evidence type="ECO:0000256" key="1">
    <source>
        <dbReference type="ARBA" id="ARBA00001614"/>
    </source>
</evidence>
<feature type="active site" description="Proton donor" evidence="12">
    <location>
        <position position="173"/>
    </location>
</feature>
<evidence type="ECO:0000256" key="14">
    <source>
        <dbReference type="PIRSR" id="PIRSR005096-3"/>
    </source>
</evidence>
<evidence type="ECO:0000313" key="15">
    <source>
        <dbReference type="EMBL" id="TXD94533.1"/>
    </source>
</evidence>
<comment type="caution">
    <text evidence="15">The sequence shown here is derived from an EMBL/GenBank/DDBJ whole genome shotgun (WGS) entry which is preliminary data.</text>
</comment>
<comment type="cofactor">
    <cofactor evidence="2">
        <name>Ca(2+)</name>
        <dbReference type="ChEBI" id="CHEBI:29108"/>
    </cofactor>
</comment>
<dbReference type="AlphaFoldDB" id="A0A5C6ZWY0"/>
<evidence type="ECO:0000313" key="16">
    <source>
        <dbReference type="Proteomes" id="UP000321367"/>
    </source>
</evidence>
<dbReference type="EC" id="5.1.3.3" evidence="6 11"/>
<accession>A0A5C6ZWY0</accession>
<proteinExistence type="inferred from homology"/>
<dbReference type="InterPro" id="IPR014718">
    <property type="entry name" value="GH-type_carb-bd"/>
</dbReference>
<dbReference type="UniPathway" id="UPA00242"/>
<keyword evidence="16" id="KW-1185">Reference proteome</keyword>
<gene>
    <name evidence="15" type="ORF">ES724_05850</name>
</gene>
<keyword evidence="8" id="KW-0106">Calcium</keyword>
<dbReference type="InterPro" id="IPR018052">
    <property type="entry name" value="Ald1_epimerase_CS"/>
</dbReference>
<comment type="subunit">
    <text evidence="5">Monomer.</text>
</comment>
<dbReference type="Gene3D" id="2.70.98.10">
    <property type="match status" value="1"/>
</dbReference>
<dbReference type="InterPro" id="IPR047215">
    <property type="entry name" value="Galactose_mutarotase-like"/>
</dbReference>
<evidence type="ECO:0000256" key="5">
    <source>
        <dbReference type="ARBA" id="ARBA00011245"/>
    </source>
</evidence>
<dbReference type="GO" id="GO:0004034">
    <property type="term" value="F:aldose 1-epimerase activity"/>
    <property type="evidence" value="ECO:0007669"/>
    <property type="project" value="UniProtKB-EC"/>
</dbReference>
<feature type="active site" description="Proton acceptor" evidence="12">
    <location>
        <position position="292"/>
    </location>
</feature>
<dbReference type="InterPro" id="IPR008183">
    <property type="entry name" value="Aldose_1/G6P_1-epimerase"/>
</dbReference>
<dbReference type="RefSeq" id="WP_146930860.1">
    <property type="nucleotide sequence ID" value="NZ_CBCSHZ010000004.1"/>
</dbReference>
<dbReference type="PIRSF" id="PIRSF005096">
    <property type="entry name" value="GALM"/>
    <property type="match status" value="1"/>
</dbReference>
<comment type="pathway">
    <text evidence="3 11">Carbohydrate metabolism; hexose metabolism.</text>
</comment>
<evidence type="ECO:0000256" key="3">
    <source>
        <dbReference type="ARBA" id="ARBA00005028"/>
    </source>
</evidence>
<dbReference type="GO" id="GO:0033499">
    <property type="term" value="P:galactose catabolic process via UDP-galactose, Leloir pathway"/>
    <property type="evidence" value="ECO:0007669"/>
    <property type="project" value="TreeGrafter"/>
</dbReference>
<feature type="binding site" evidence="14">
    <location>
        <begin position="173"/>
        <end position="175"/>
    </location>
    <ligand>
        <name>beta-D-galactose</name>
        <dbReference type="ChEBI" id="CHEBI:27667"/>
    </ligand>
</feature>
<keyword evidence="10 11" id="KW-0119">Carbohydrate metabolism</keyword>
<dbReference type="GO" id="GO:0005737">
    <property type="term" value="C:cytoplasm"/>
    <property type="evidence" value="ECO:0007669"/>
    <property type="project" value="TreeGrafter"/>
</dbReference>
<comment type="catalytic activity">
    <reaction evidence="1 11">
        <text>alpha-D-glucose = beta-D-glucose</text>
        <dbReference type="Rhea" id="RHEA:10264"/>
        <dbReference type="ChEBI" id="CHEBI:15903"/>
        <dbReference type="ChEBI" id="CHEBI:17925"/>
        <dbReference type="EC" id="5.1.3.3"/>
    </reaction>
</comment>
<dbReference type="InterPro" id="IPR011013">
    <property type="entry name" value="Gal_mutarotase_sf_dom"/>
</dbReference>
<organism evidence="15 16">
    <name type="scientific">Gillisia hiemivivida</name>
    <dbReference type="NCBI Taxonomy" id="291190"/>
    <lineage>
        <taxon>Bacteria</taxon>
        <taxon>Pseudomonadati</taxon>
        <taxon>Bacteroidota</taxon>
        <taxon>Flavobacteriia</taxon>
        <taxon>Flavobacteriales</taxon>
        <taxon>Flavobacteriaceae</taxon>
        <taxon>Gillisia</taxon>
    </lineage>
</organism>